<comment type="caution">
    <text evidence="8">The sequence shown here is derived from an EMBL/GenBank/DDBJ whole genome shotgun (WGS) entry which is preliminary data.</text>
</comment>
<feature type="signal peptide" evidence="7">
    <location>
        <begin position="1"/>
        <end position="29"/>
    </location>
</feature>
<keyword evidence="7" id="KW-0732">Signal</keyword>
<dbReference type="PANTHER" id="PTHR31394">
    <property type="entry name" value="TRANSMEMBRANE PROTEIN 199"/>
    <property type="match status" value="1"/>
</dbReference>
<proteinExistence type="predicted"/>
<feature type="transmembrane region" description="Helical" evidence="6">
    <location>
        <begin position="298"/>
        <end position="321"/>
    </location>
</feature>
<dbReference type="InterPro" id="IPR018908">
    <property type="entry name" value="TMEM234"/>
</dbReference>
<reference evidence="8" key="1">
    <citation type="submission" date="2020-06" db="EMBL/GenBank/DDBJ databases">
        <title>Draft genome of Bugula neritina, a colonial animal packing powerful symbionts and potential medicines.</title>
        <authorList>
            <person name="Rayko M."/>
        </authorList>
    </citation>
    <scope>NUCLEOTIDE SEQUENCE [LARGE SCALE GENOMIC DNA]</scope>
    <source>
        <strain evidence="8">Kwan_BN1</strain>
    </source>
</reference>
<dbReference type="Pfam" id="PF10639">
    <property type="entry name" value="TMEM234"/>
    <property type="match status" value="1"/>
</dbReference>
<dbReference type="GO" id="GO:0070072">
    <property type="term" value="P:vacuolar proton-transporting V-type ATPase complex assembly"/>
    <property type="evidence" value="ECO:0007669"/>
    <property type="project" value="InterPro"/>
</dbReference>
<keyword evidence="4 6" id="KW-1133">Transmembrane helix</keyword>
<evidence type="ECO:0000313" key="8">
    <source>
        <dbReference type="EMBL" id="KAF6029839.1"/>
    </source>
</evidence>
<dbReference type="EMBL" id="VXIV02001784">
    <property type="protein sequence ID" value="KAF6029839.1"/>
    <property type="molecule type" value="Genomic_DNA"/>
</dbReference>
<organism evidence="8 9">
    <name type="scientific">Bugula neritina</name>
    <name type="common">Brown bryozoan</name>
    <name type="synonym">Sertularia neritina</name>
    <dbReference type="NCBI Taxonomy" id="10212"/>
    <lineage>
        <taxon>Eukaryota</taxon>
        <taxon>Metazoa</taxon>
        <taxon>Spiralia</taxon>
        <taxon>Lophotrochozoa</taxon>
        <taxon>Bryozoa</taxon>
        <taxon>Gymnolaemata</taxon>
        <taxon>Cheilostomatida</taxon>
        <taxon>Flustrina</taxon>
        <taxon>Buguloidea</taxon>
        <taxon>Bugulidae</taxon>
        <taxon>Bugula</taxon>
    </lineage>
</organism>
<name>A0A7J7JTY7_BUGNE</name>
<dbReference type="AlphaFoldDB" id="A0A7J7JTY7"/>
<keyword evidence="5 6" id="KW-0472">Membrane</keyword>
<evidence type="ECO:0000256" key="2">
    <source>
        <dbReference type="ARBA" id="ARBA00022692"/>
    </source>
</evidence>
<comment type="subcellular location">
    <subcellularLocation>
        <location evidence="1">Endoplasmic reticulum membrane</location>
        <topology evidence="1">Multi-pass membrane protein</topology>
    </subcellularLocation>
</comment>
<feature type="transmembrane region" description="Helical" evidence="6">
    <location>
        <begin position="81"/>
        <end position="103"/>
    </location>
</feature>
<evidence type="ECO:0000256" key="4">
    <source>
        <dbReference type="ARBA" id="ARBA00022989"/>
    </source>
</evidence>
<evidence type="ECO:0000313" key="9">
    <source>
        <dbReference type="Proteomes" id="UP000593567"/>
    </source>
</evidence>
<evidence type="ECO:0000256" key="6">
    <source>
        <dbReference type="SAM" id="Phobius"/>
    </source>
</evidence>
<keyword evidence="2 6" id="KW-0812">Transmembrane</keyword>
<accession>A0A7J7JTY7</accession>
<evidence type="ECO:0000256" key="3">
    <source>
        <dbReference type="ARBA" id="ARBA00022824"/>
    </source>
</evidence>
<sequence length="325" mass="37085">MVMHETVGCLLVAFLWGITNPLMKRGAAGVETVSDSANQSQLRRVFSELKYLVINWKYTLPFLVNQGGSLLYYWTLSSSTLSAAVPLTNALTLVITVLFGKIFGEHNHGYRYKHSKKTLRGPYDYHFLRADKKLLDYYKSALNNKQNKKIRTKLKESYEELTAQNDQDGYLTLTFDDVSFLCECLNGKSLPEKKELPRIHLFELMKYCVLELPSPPSLETSPEYEARMSRLRLLAAEAEYQKMTKNVSGQAVKQENIGQELRKMDSQVTFMFNFVLTVVGAFAFGYKAVEYSLDTPNLSLQLTVAVTLATLVFFADIYFIIKDYV</sequence>
<feature type="transmembrane region" description="Helical" evidence="6">
    <location>
        <begin position="268"/>
        <end position="286"/>
    </location>
</feature>
<evidence type="ECO:0000256" key="1">
    <source>
        <dbReference type="ARBA" id="ARBA00004477"/>
    </source>
</evidence>
<dbReference type="Pfam" id="PF11712">
    <property type="entry name" value="Vma12"/>
    <property type="match status" value="1"/>
</dbReference>
<dbReference type="GO" id="GO:0005789">
    <property type="term" value="C:endoplasmic reticulum membrane"/>
    <property type="evidence" value="ECO:0007669"/>
    <property type="project" value="UniProtKB-SubCell"/>
</dbReference>
<protein>
    <submittedName>
        <fullName evidence="8">TMEM234</fullName>
    </submittedName>
</protein>
<dbReference type="InterPro" id="IPR021013">
    <property type="entry name" value="ATPase_Vma12"/>
</dbReference>
<evidence type="ECO:0000256" key="7">
    <source>
        <dbReference type="SAM" id="SignalP"/>
    </source>
</evidence>
<dbReference type="OrthoDB" id="43458at2759"/>
<dbReference type="Proteomes" id="UP000593567">
    <property type="component" value="Unassembled WGS sequence"/>
</dbReference>
<evidence type="ECO:0000256" key="5">
    <source>
        <dbReference type="ARBA" id="ARBA00023136"/>
    </source>
</evidence>
<keyword evidence="9" id="KW-1185">Reference proteome</keyword>
<feature type="chain" id="PRO_5029806411" evidence="7">
    <location>
        <begin position="30"/>
        <end position="325"/>
    </location>
</feature>
<dbReference type="PANTHER" id="PTHR31394:SF1">
    <property type="entry name" value="TRANSMEMBRANE PROTEIN 199"/>
    <property type="match status" value="1"/>
</dbReference>
<gene>
    <name evidence="8" type="ORF">EB796_011837</name>
</gene>
<keyword evidence="3" id="KW-0256">Endoplasmic reticulum</keyword>